<feature type="domain" description="Exoribonuclease phosphorolytic" evidence="6">
    <location>
        <begin position="11"/>
        <end position="139"/>
    </location>
</feature>
<evidence type="ECO:0000313" key="8">
    <source>
        <dbReference type="EMBL" id="SVE22129.1"/>
    </source>
</evidence>
<evidence type="ECO:0000256" key="4">
    <source>
        <dbReference type="ARBA" id="ARBA00022694"/>
    </source>
</evidence>
<gene>
    <name evidence="8" type="ORF">METZ01_LOCUS474983</name>
</gene>
<dbReference type="GO" id="GO:0008033">
    <property type="term" value="P:tRNA processing"/>
    <property type="evidence" value="ECO:0007669"/>
    <property type="project" value="UniProtKB-KW"/>
</dbReference>
<proteinExistence type="inferred from homology"/>
<dbReference type="PANTHER" id="PTHR11953">
    <property type="entry name" value="EXOSOME COMPLEX COMPONENT"/>
    <property type="match status" value="1"/>
</dbReference>
<dbReference type="GO" id="GO:0016075">
    <property type="term" value="P:rRNA catabolic process"/>
    <property type="evidence" value="ECO:0007669"/>
    <property type="project" value="TreeGrafter"/>
</dbReference>
<dbReference type="GO" id="GO:0009022">
    <property type="term" value="F:tRNA nucleotidyltransferase activity"/>
    <property type="evidence" value="ECO:0007669"/>
    <property type="project" value="InterPro"/>
</dbReference>
<reference evidence="8" key="1">
    <citation type="submission" date="2018-05" db="EMBL/GenBank/DDBJ databases">
        <authorList>
            <person name="Lanie J.A."/>
            <person name="Ng W.-L."/>
            <person name="Kazmierczak K.M."/>
            <person name="Andrzejewski T.M."/>
            <person name="Davidsen T.M."/>
            <person name="Wayne K.J."/>
            <person name="Tettelin H."/>
            <person name="Glass J.I."/>
            <person name="Rusch D."/>
            <person name="Podicherti R."/>
            <person name="Tsui H.-C.T."/>
            <person name="Winkler M.E."/>
        </authorList>
    </citation>
    <scope>NUCLEOTIDE SEQUENCE</scope>
</reference>
<dbReference type="PROSITE" id="PS01277">
    <property type="entry name" value="RIBONUCLEASE_PH"/>
    <property type="match status" value="1"/>
</dbReference>
<dbReference type="InterPro" id="IPR015847">
    <property type="entry name" value="ExoRNase_PH_dom2"/>
</dbReference>
<keyword evidence="2" id="KW-0698">rRNA processing</keyword>
<dbReference type="AlphaFoldDB" id="A0A383BQG7"/>
<dbReference type="Gene3D" id="3.30.230.70">
    <property type="entry name" value="GHMP Kinase, N-terminal domain"/>
    <property type="match status" value="1"/>
</dbReference>
<dbReference type="EMBL" id="UINC01202365">
    <property type="protein sequence ID" value="SVE22129.1"/>
    <property type="molecule type" value="Genomic_DNA"/>
</dbReference>
<dbReference type="SUPFAM" id="SSF55666">
    <property type="entry name" value="Ribonuclease PH domain 2-like"/>
    <property type="match status" value="1"/>
</dbReference>
<evidence type="ECO:0000259" key="6">
    <source>
        <dbReference type="Pfam" id="PF01138"/>
    </source>
</evidence>
<dbReference type="SUPFAM" id="SSF54211">
    <property type="entry name" value="Ribosomal protein S5 domain 2-like"/>
    <property type="match status" value="1"/>
</dbReference>
<keyword evidence="4" id="KW-0819">tRNA processing</keyword>
<dbReference type="InterPro" id="IPR036345">
    <property type="entry name" value="ExoRNase_PH_dom2_sf"/>
</dbReference>
<evidence type="ECO:0000256" key="5">
    <source>
        <dbReference type="ARBA" id="ARBA00022884"/>
    </source>
</evidence>
<dbReference type="InterPro" id="IPR027408">
    <property type="entry name" value="PNPase/RNase_PH_dom_sf"/>
</dbReference>
<dbReference type="NCBIfam" id="TIGR01966">
    <property type="entry name" value="RNasePH"/>
    <property type="match status" value="1"/>
</dbReference>
<feature type="domain" description="Exoribonuclease phosphorolytic" evidence="7">
    <location>
        <begin position="157"/>
        <end position="204"/>
    </location>
</feature>
<organism evidence="8">
    <name type="scientific">marine metagenome</name>
    <dbReference type="NCBI Taxonomy" id="408172"/>
    <lineage>
        <taxon>unclassified sequences</taxon>
        <taxon>metagenomes</taxon>
        <taxon>ecological metagenomes</taxon>
    </lineage>
</organism>
<name>A0A383BQG7_9ZZZZ</name>
<dbReference type="PANTHER" id="PTHR11953:SF0">
    <property type="entry name" value="EXOSOME COMPLEX COMPONENT RRP41"/>
    <property type="match status" value="1"/>
</dbReference>
<dbReference type="InterPro" id="IPR018336">
    <property type="entry name" value="RNase_PH_CS"/>
</dbReference>
<dbReference type="FunFam" id="3.30.230.70:FF:000003">
    <property type="entry name" value="Ribonuclease PH"/>
    <property type="match status" value="1"/>
</dbReference>
<dbReference type="Pfam" id="PF03725">
    <property type="entry name" value="RNase_PH_C"/>
    <property type="match status" value="1"/>
</dbReference>
<dbReference type="InterPro" id="IPR050080">
    <property type="entry name" value="RNase_PH"/>
</dbReference>
<keyword evidence="3" id="KW-0820">tRNA-binding</keyword>
<dbReference type="Pfam" id="PF01138">
    <property type="entry name" value="RNase_PH"/>
    <property type="match status" value="1"/>
</dbReference>
<comment type="similarity">
    <text evidence="1">Belongs to the RNase PH family.</text>
</comment>
<accession>A0A383BQG7</accession>
<dbReference type="InterPro" id="IPR002381">
    <property type="entry name" value="RNase_PH_bac-type"/>
</dbReference>
<dbReference type="InterPro" id="IPR020568">
    <property type="entry name" value="Ribosomal_Su5_D2-typ_SF"/>
</dbReference>
<dbReference type="InterPro" id="IPR001247">
    <property type="entry name" value="ExoRNase_PH_dom1"/>
</dbReference>
<sequence>MGRFGGRRPGQLRNLEVEMGASPFAEGSCLISTGRTRVLCTASILDEVPPWREKSGKGWVTAEYNMLPRATHTRSRRERNRISGRTQEIQRLIGRALRSVVDMGVISGKTVIVDCDVIQADGGTRTACVTGAAVALQSAFKQMIREGSLSRNPMPLMVAGVSVGIVKGRVLLDLDYSEDSTAQVDLNVIATAKGKLVEVQGTAEG</sequence>
<evidence type="ECO:0000259" key="7">
    <source>
        <dbReference type="Pfam" id="PF03725"/>
    </source>
</evidence>
<keyword evidence="5" id="KW-0694">RNA-binding</keyword>
<feature type="non-terminal residue" evidence="8">
    <location>
        <position position="205"/>
    </location>
</feature>
<dbReference type="GO" id="GO:0000049">
    <property type="term" value="F:tRNA binding"/>
    <property type="evidence" value="ECO:0007669"/>
    <property type="project" value="UniProtKB-KW"/>
</dbReference>
<evidence type="ECO:0000256" key="3">
    <source>
        <dbReference type="ARBA" id="ARBA00022555"/>
    </source>
</evidence>
<protein>
    <submittedName>
        <fullName evidence="8">Uncharacterized protein</fullName>
    </submittedName>
</protein>
<evidence type="ECO:0000256" key="1">
    <source>
        <dbReference type="ARBA" id="ARBA00006678"/>
    </source>
</evidence>
<dbReference type="GO" id="GO:0006364">
    <property type="term" value="P:rRNA processing"/>
    <property type="evidence" value="ECO:0007669"/>
    <property type="project" value="UniProtKB-KW"/>
</dbReference>
<evidence type="ECO:0000256" key="2">
    <source>
        <dbReference type="ARBA" id="ARBA00022552"/>
    </source>
</evidence>